<feature type="region of interest" description="Disordered" evidence="7">
    <location>
        <begin position="855"/>
        <end position="1055"/>
    </location>
</feature>
<feature type="compositionally biased region" description="Low complexity" evidence="7">
    <location>
        <begin position="775"/>
        <end position="789"/>
    </location>
</feature>
<feature type="compositionally biased region" description="Low complexity" evidence="7">
    <location>
        <begin position="819"/>
        <end position="832"/>
    </location>
</feature>
<keyword evidence="2" id="KW-0964">Secreted</keyword>
<feature type="region of interest" description="Disordered" evidence="7">
    <location>
        <begin position="583"/>
        <end position="842"/>
    </location>
</feature>
<dbReference type="Ensembl" id="ENSPNAT00000072034.1">
    <property type="protein sequence ID" value="ENSPNAP00000075431.1"/>
    <property type="gene ID" value="ENSPNAG00000031286.1"/>
</dbReference>
<dbReference type="InterPro" id="IPR050149">
    <property type="entry name" value="Collagen_superfamily"/>
</dbReference>
<reference evidence="9" key="2">
    <citation type="submission" date="2025-08" db="UniProtKB">
        <authorList>
            <consortium name="Ensembl"/>
        </authorList>
    </citation>
    <scope>IDENTIFICATION</scope>
</reference>
<keyword evidence="5" id="KW-0677">Repeat</keyword>
<dbReference type="GeneTree" id="ENSGT00980000198702"/>
<dbReference type="PANTHER" id="PTHR24023:SF1082">
    <property type="entry name" value="COLLAGEN TRIPLE HELIX REPEAT"/>
    <property type="match status" value="1"/>
</dbReference>
<dbReference type="Proteomes" id="UP001501920">
    <property type="component" value="Chromosome 12"/>
</dbReference>
<comment type="subcellular location">
    <subcellularLocation>
        <location evidence="1">Secreted</location>
        <location evidence="1">Extracellular space</location>
        <location evidence="1">Extracellular matrix</location>
    </subcellularLocation>
</comment>
<dbReference type="GO" id="GO:0031012">
    <property type="term" value="C:extracellular matrix"/>
    <property type="evidence" value="ECO:0007669"/>
    <property type="project" value="TreeGrafter"/>
</dbReference>
<dbReference type="Gene3D" id="2.60.120.200">
    <property type="match status" value="1"/>
</dbReference>
<dbReference type="InterPro" id="IPR000885">
    <property type="entry name" value="Fib_collagen_C"/>
</dbReference>
<keyword evidence="3" id="KW-0272">Extracellular matrix</keyword>
<dbReference type="InterPro" id="IPR013320">
    <property type="entry name" value="ConA-like_dom_sf"/>
</dbReference>
<keyword evidence="10" id="KW-1185">Reference proteome</keyword>
<dbReference type="FunFam" id="2.60.120.200:FF:000016">
    <property type="entry name" value="Collagen XI alpha 1 chain"/>
    <property type="match status" value="1"/>
</dbReference>
<dbReference type="SMART" id="SM00038">
    <property type="entry name" value="COLFI"/>
    <property type="match status" value="1"/>
</dbReference>
<keyword evidence="6" id="KW-0176">Collagen</keyword>
<feature type="compositionally biased region" description="Gly residues" evidence="7">
    <location>
        <begin position="1039"/>
        <end position="1048"/>
    </location>
</feature>
<feature type="compositionally biased region" description="Basic and acidic residues" evidence="7">
    <location>
        <begin position="998"/>
        <end position="1007"/>
    </location>
</feature>
<dbReference type="FunFam" id="2.60.120.1000:FF:000007">
    <property type="entry name" value="Collagen type V alpha 3 chain"/>
    <property type="match status" value="1"/>
</dbReference>
<evidence type="ECO:0000259" key="8">
    <source>
        <dbReference type="PROSITE" id="PS51461"/>
    </source>
</evidence>
<protein>
    <recommendedName>
        <fullName evidence="8">Fibrillar collagen NC1 domain-containing protein</fullName>
    </recommendedName>
</protein>
<gene>
    <name evidence="9" type="primary">COL11A2</name>
</gene>
<feature type="region of interest" description="Disordered" evidence="7">
    <location>
        <begin position="474"/>
        <end position="555"/>
    </location>
</feature>
<dbReference type="PROSITE" id="PS51461">
    <property type="entry name" value="NC1_FIB"/>
    <property type="match status" value="1"/>
</dbReference>
<dbReference type="GO" id="GO:0005581">
    <property type="term" value="C:collagen trimer"/>
    <property type="evidence" value="ECO:0007669"/>
    <property type="project" value="UniProtKB-KW"/>
</dbReference>
<dbReference type="Pfam" id="PF01410">
    <property type="entry name" value="COLFI"/>
    <property type="match status" value="1"/>
</dbReference>
<organism evidence="9 10">
    <name type="scientific">Pygocentrus nattereri</name>
    <name type="common">Red-bellied piranha</name>
    <dbReference type="NCBI Taxonomy" id="42514"/>
    <lineage>
        <taxon>Eukaryota</taxon>
        <taxon>Metazoa</taxon>
        <taxon>Chordata</taxon>
        <taxon>Craniata</taxon>
        <taxon>Vertebrata</taxon>
        <taxon>Euteleostomi</taxon>
        <taxon>Actinopterygii</taxon>
        <taxon>Neopterygii</taxon>
        <taxon>Teleostei</taxon>
        <taxon>Ostariophysi</taxon>
        <taxon>Characiformes</taxon>
        <taxon>Characoidei</taxon>
        <taxon>Pygocentrus</taxon>
    </lineage>
</organism>
<feature type="compositionally biased region" description="Gly residues" evidence="7">
    <location>
        <begin position="946"/>
        <end position="955"/>
    </location>
</feature>
<evidence type="ECO:0000256" key="5">
    <source>
        <dbReference type="ARBA" id="ARBA00022737"/>
    </source>
</evidence>
<evidence type="ECO:0000256" key="6">
    <source>
        <dbReference type="ARBA" id="ARBA00023119"/>
    </source>
</evidence>
<feature type="compositionally biased region" description="Gly residues" evidence="7">
    <location>
        <begin position="907"/>
        <end position="916"/>
    </location>
</feature>
<feature type="domain" description="Fibrillar collagen NC1" evidence="8">
    <location>
        <begin position="1144"/>
        <end position="1372"/>
    </location>
</feature>
<evidence type="ECO:0000256" key="1">
    <source>
        <dbReference type="ARBA" id="ARBA00004498"/>
    </source>
</evidence>
<feature type="compositionally biased region" description="Gly residues" evidence="7">
    <location>
        <begin position="701"/>
        <end position="710"/>
    </location>
</feature>
<dbReference type="Gene3D" id="2.60.120.1000">
    <property type="match status" value="1"/>
</dbReference>
<dbReference type="SUPFAM" id="SSF49899">
    <property type="entry name" value="Concanavalin A-like lectins/glucanases"/>
    <property type="match status" value="1"/>
</dbReference>
<sequence length="1373" mass="141276">MFPLKWPVQGGYFELIILLPPLTDNHIDVLKILDLSDRMEGVSLEAGLCTSRRGLEEVDLAYKIDKKIQVSVPTTQLFPDSEFPVDFSVLVTVRPRRGAQCFLLSVYNPDGVQQFGLELGRSPVLLYEDQNGQPSPDQYPIFKKVNLADGKWHRLAYSVEGKKVTLYLDCRKVMTLDLPRGEDPKVSTEGVTVFGTRLLDEEVFEGEIQQLLISPDPSAAADYCLNYIPDCDSALPYSSLSLDPEEVNSKVPRKSTVQDYDDNLYSDLYSDLSVSTVTAGSNVTEYEVRIDVQNLSHFSFKGPAGRQGLAGADGIPGPPGNMLMLPFQSGGDGQKVPVVSAQEAQAQAILQHAKARHLPTTQKYQVLRRPPGPLGLTGRPGPLVSVQPKLASVWSSGLSAFNSTKNRSLSNSDLHLVTLTQKLFNLLCVFQGFPGPQGAVGLPGDKGPSGKKGMRGLPGTDGPPVRHKLTLHTQNLQGPVGYPGARGVKGADGLRGLKGSKGEKGEDGFPGAKGEMGVKGDNGDSGPTGTRGEDGPEGPKGQSGPQGDPGPAGIAGEKVKLPTLLMIIMTVFLVFVQGPGGKDGLPGHPGQRGEPGNTGETGPMGERGHPGSAGPPGEQGLPGAAGKEGAKGDPGSTGASGKNGPAGLKGFRGSRGVPGAMGPHGLKGGGGPVGPPGPNGATGERGPPGLAGAIGQPGRTGTIGGPGPMGEKGEPGEKGPIGPAGQDGEQGPVGLPGATGPPGPPGEDGDKGETGGPGQKGSKGDKGEPGPPGPTGTQGPEGQPGVPGVDGERGPPGQQGMYGQKGDEGLRGFKGATGPRGLQGPPGQLGPRGPQGPSGGQVCAQTQCVCVQGEKGEQGEKGDSGLSGAAGPPGARGTSGEDGAKGNSGPIGFPGDPGPPGEPGADGVDGGPGSKGDNGESGKAVSVFPHPFIGTPGYEGVLGKTGPVGGQGNSGKPGPQGLPGIPGPAGEQGLNGPPGQTGPPGPMGPSGLPGLKGDPGRKGEKGHGGLIGLIGPPGEFGEKGDRGLPGNQGIQGPKGDLGPGGPLGPNGPPGPPGLSVSIFHCYTLGIKITKNKSFPCSMGLPAVGMVPLPDQDGGRKRRRHSEVDGASLVDEEMDVEMEGLEEEGMQSDGTEGVGGEKDMEEVFASLASMRTEVEGLRNPQGTYHSPARTCKELWMCNPKLPDGVYWIDPNQGCHRDSFKVFCNFTAEGETCLQPHSKFQMVKLAAWNKEKPGSWYSQFRKGSQFTYIDADGNEVHVVQLGFLKLLSATGRQSFTYLCQNSAGWLDGATLSHSRTLRFRGSNGQELTHMNAHYIQPSYDSCQSRTGQGQTVLEVNAPDSDILPIVDVAVSDFGNPKQKFGFKVGTVCFNG</sequence>
<dbReference type="Pfam" id="PF01391">
    <property type="entry name" value="Collagen"/>
    <property type="match status" value="4"/>
</dbReference>
<evidence type="ECO:0000256" key="4">
    <source>
        <dbReference type="ARBA" id="ARBA00022729"/>
    </source>
</evidence>
<dbReference type="Pfam" id="PF02210">
    <property type="entry name" value="Laminin_G_2"/>
    <property type="match status" value="1"/>
</dbReference>
<dbReference type="SMART" id="SM00210">
    <property type="entry name" value="TSPN"/>
    <property type="match status" value="1"/>
</dbReference>
<dbReference type="PANTHER" id="PTHR24023">
    <property type="entry name" value="COLLAGEN ALPHA"/>
    <property type="match status" value="1"/>
</dbReference>
<dbReference type="InterPro" id="IPR008160">
    <property type="entry name" value="Collagen"/>
</dbReference>
<proteinExistence type="predicted"/>
<evidence type="ECO:0000256" key="3">
    <source>
        <dbReference type="ARBA" id="ARBA00022530"/>
    </source>
</evidence>
<evidence type="ECO:0000256" key="2">
    <source>
        <dbReference type="ARBA" id="ARBA00022525"/>
    </source>
</evidence>
<reference evidence="9 10" key="1">
    <citation type="submission" date="2020-10" db="EMBL/GenBank/DDBJ databases">
        <title>Pygocentrus nattereri (red-bellied piranha) genome, fPygNat1, primary haplotype.</title>
        <authorList>
            <person name="Myers G."/>
            <person name="Meyer A."/>
            <person name="Karagic N."/>
            <person name="Pippel M."/>
            <person name="Winkler S."/>
            <person name="Tracey A."/>
            <person name="Wood J."/>
            <person name="Formenti G."/>
            <person name="Howe K."/>
            <person name="Fedrigo O."/>
            <person name="Jarvis E.D."/>
        </authorList>
    </citation>
    <scope>NUCLEOTIDE SEQUENCE [LARGE SCALE GENOMIC DNA]</scope>
</reference>
<dbReference type="InterPro" id="IPR048287">
    <property type="entry name" value="TSPN-like_N"/>
</dbReference>
<feature type="compositionally biased region" description="Low complexity" evidence="7">
    <location>
        <begin position="864"/>
        <end position="878"/>
    </location>
</feature>
<evidence type="ECO:0000256" key="7">
    <source>
        <dbReference type="SAM" id="MobiDB-lite"/>
    </source>
</evidence>
<feature type="region of interest" description="Disordered" evidence="7">
    <location>
        <begin position="440"/>
        <end position="462"/>
    </location>
</feature>
<reference evidence="9" key="3">
    <citation type="submission" date="2025-09" db="UniProtKB">
        <authorList>
            <consortium name="Ensembl"/>
        </authorList>
    </citation>
    <scope>IDENTIFICATION</scope>
</reference>
<dbReference type="InterPro" id="IPR001791">
    <property type="entry name" value="Laminin_G"/>
</dbReference>
<dbReference type="GO" id="GO:0005615">
    <property type="term" value="C:extracellular space"/>
    <property type="evidence" value="ECO:0007669"/>
    <property type="project" value="TreeGrafter"/>
</dbReference>
<accession>A0AAR2LM75</accession>
<evidence type="ECO:0000313" key="10">
    <source>
        <dbReference type="Proteomes" id="UP001501920"/>
    </source>
</evidence>
<dbReference type="GO" id="GO:0005201">
    <property type="term" value="F:extracellular matrix structural constituent"/>
    <property type="evidence" value="ECO:0007669"/>
    <property type="project" value="InterPro"/>
</dbReference>
<keyword evidence="4" id="KW-0732">Signal</keyword>
<name>A0AAR2LM75_PYGNA</name>
<evidence type="ECO:0000313" key="9">
    <source>
        <dbReference type="Ensembl" id="ENSPNAP00000075431.1"/>
    </source>
</evidence>